<feature type="compositionally biased region" description="Gly residues" evidence="3">
    <location>
        <begin position="429"/>
        <end position="441"/>
    </location>
</feature>
<evidence type="ECO:0000313" key="6">
    <source>
        <dbReference type="Proteomes" id="UP000634476"/>
    </source>
</evidence>
<dbReference type="RefSeq" id="WP_203877657.1">
    <property type="nucleotide sequence ID" value="NZ_BOOK01000038.1"/>
</dbReference>
<accession>A0A8J3T3I0</accession>
<organism evidence="5 6">
    <name type="scientific">Planobispora takensis</name>
    <dbReference type="NCBI Taxonomy" id="1367882"/>
    <lineage>
        <taxon>Bacteria</taxon>
        <taxon>Bacillati</taxon>
        <taxon>Actinomycetota</taxon>
        <taxon>Actinomycetes</taxon>
        <taxon>Streptosporangiales</taxon>
        <taxon>Streptosporangiaceae</taxon>
        <taxon>Planobispora</taxon>
    </lineage>
</organism>
<dbReference type="GO" id="GO:0000160">
    <property type="term" value="P:phosphorelay signal transduction system"/>
    <property type="evidence" value="ECO:0007669"/>
    <property type="project" value="InterPro"/>
</dbReference>
<evidence type="ECO:0000256" key="2">
    <source>
        <dbReference type="PROSITE-ProRule" id="PRU00169"/>
    </source>
</evidence>
<comment type="caution">
    <text evidence="5">The sequence shown here is derived from an EMBL/GenBank/DDBJ whole genome shotgun (WGS) entry which is preliminary data.</text>
</comment>
<keyword evidence="1 2" id="KW-0597">Phosphoprotein</keyword>
<name>A0A8J3T3I0_9ACTN</name>
<dbReference type="Pfam" id="PF00072">
    <property type="entry name" value="Response_reg"/>
    <property type="match status" value="1"/>
</dbReference>
<dbReference type="PANTHER" id="PTHR44591:SF19">
    <property type="entry name" value="TWO-COMPONENT RESPONSE REGULATOR-RELATED"/>
    <property type="match status" value="1"/>
</dbReference>
<dbReference type="PROSITE" id="PS50110">
    <property type="entry name" value="RESPONSE_REGULATORY"/>
    <property type="match status" value="1"/>
</dbReference>
<gene>
    <name evidence="5" type="ORF">Pta02_53830</name>
</gene>
<proteinExistence type="predicted"/>
<dbReference type="Gene3D" id="1.10.3210.10">
    <property type="entry name" value="Hypothetical protein af1432"/>
    <property type="match status" value="1"/>
</dbReference>
<dbReference type="SUPFAM" id="SSF52172">
    <property type="entry name" value="CheY-like"/>
    <property type="match status" value="1"/>
</dbReference>
<feature type="domain" description="Response regulatory" evidence="4">
    <location>
        <begin position="21"/>
        <end position="136"/>
    </location>
</feature>
<reference evidence="5" key="1">
    <citation type="submission" date="2021-01" db="EMBL/GenBank/DDBJ databases">
        <title>Whole genome shotgun sequence of Planobispora takensis NBRC 109077.</title>
        <authorList>
            <person name="Komaki H."/>
            <person name="Tamura T."/>
        </authorList>
    </citation>
    <scope>NUCLEOTIDE SEQUENCE</scope>
    <source>
        <strain evidence="5">NBRC 109077</strain>
    </source>
</reference>
<dbReference type="InterPro" id="IPR001789">
    <property type="entry name" value="Sig_transdc_resp-reg_receiver"/>
</dbReference>
<feature type="modified residue" description="4-aspartylphosphate" evidence="2">
    <location>
        <position position="70"/>
    </location>
</feature>
<dbReference type="Proteomes" id="UP000634476">
    <property type="component" value="Unassembled WGS sequence"/>
</dbReference>
<protein>
    <recommendedName>
        <fullName evidence="4">Response regulatory domain-containing protein</fullName>
    </recommendedName>
</protein>
<dbReference type="EMBL" id="BOOK01000038">
    <property type="protein sequence ID" value="GII03375.1"/>
    <property type="molecule type" value="Genomic_DNA"/>
</dbReference>
<dbReference type="InterPro" id="IPR011006">
    <property type="entry name" value="CheY-like_superfamily"/>
</dbReference>
<sequence>MSNESNELWRRSSVFTGETPSVLVVDDEPTVLETLTHQLGTDYRVITAPDGLTALEMLENGGPVAVVISDMRMPDMDGIELLGHVRLKYPDITRVLHTAQGDLTSAISAINTGQVFRFLCKPCPTRELRATVRDALEQHRLVSAEREILDKTLRGSLQALFGCLELASPQAFARAGRIRDLVGSLCGELGLGNAWEIEVAAMASQLGAVTLPPSVLEKLDRGMPLPEDEQKMIDAMPGTAIRLLGEVPMLENVIEIIRGLRPAGGVHWHAPEEADPVVAAAVAVLRAATDFEAFTSRGVAAEHAIAAMADQGDHDGPVLAALRRIRGIEAEHETVHALRIGELEVGMRIAEDIVAVNGLVLIGRGILVTEMLLERLTNYKHIVELIEPVWAVVPDAGTRTNAPDAGTRTNAPDAGARATAPEADTGTGRSPGKGQGSGRGTAPGATPVAA</sequence>
<evidence type="ECO:0000256" key="3">
    <source>
        <dbReference type="SAM" id="MobiDB-lite"/>
    </source>
</evidence>
<evidence type="ECO:0000259" key="4">
    <source>
        <dbReference type="PROSITE" id="PS50110"/>
    </source>
</evidence>
<feature type="region of interest" description="Disordered" evidence="3">
    <location>
        <begin position="399"/>
        <end position="450"/>
    </location>
</feature>
<dbReference type="Pfam" id="PF13487">
    <property type="entry name" value="HD_5"/>
    <property type="match status" value="1"/>
</dbReference>
<dbReference type="InterPro" id="IPR050595">
    <property type="entry name" value="Bact_response_regulator"/>
</dbReference>
<dbReference type="AlphaFoldDB" id="A0A8J3T3I0"/>
<dbReference type="Gene3D" id="3.40.50.2300">
    <property type="match status" value="1"/>
</dbReference>
<evidence type="ECO:0000256" key="1">
    <source>
        <dbReference type="ARBA" id="ARBA00022553"/>
    </source>
</evidence>
<dbReference type="PANTHER" id="PTHR44591">
    <property type="entry name" value="STRESS RESPONSE REGULATOR PROTEIN 1"/>
    <property type="match status" value="1"/>
</dbReference>
<keyword evidence="6" id="KW-1185">Reference proteome</keyword>
<evidence type="ECO:0000313" key="5">
    <source>
        <dbReference type="EMBL" id="GII03375.1"/>
    </source>
</evidence>
<dbReference type="SMART" id="SM00448">
    <property type="entry name" value="REC"/>
    <property type="match status" value="1"/>
</dbReference>
<dbReference type="CDD" id="cd17569">
    <property type="entry name" value="REC_HupR-like"/>
    <property type="match status" value="1"/>
</dbReference>